<evidence type="ECO:0000313" key="2">
    <source>
        <dbReference type="EMBL" id="GEU75656.1"/>
    </source>
</evidence>
<dbReference type="AlphaFoldDB" id="A0A6L2MNT1"/>
<name>A0A6L2MNT1_TANCI</name>
<keyword evidence="2" id="KW-0695">RNA-directed DNA polymerase</keyword>
<keyword evidence="2" id="KW-0548">Nucleotidyltransferase</keyword>
<sequence length="347" mass="40192">MIFKIDFEKTYDSVRWDYLDDILKNFGFGDKWRGWIRNCLMSSKESLFILVQRVVDAGSKVGCLMSLTQSWNEVVNNILARLSKWKMKNLSIGGRLNLLKSVLEHNGKKQIWVKWSKVLASKEKGGLGVSSLYALNRAILFKRVWYFCTQQSSLWTKVIKGIHGVDGKLDTLFWEDAWRGDNNFNSLYPRIYALETQKNVTVASKMSHVDMPSLFCKAPRGGSKESQFIQLLRNMEGLSLVDIKDRWIWSLEGCGEFLVAYVRKVLDDRSLPVVSFKTRWIHVVPIKVNIHAWKVRLDSLPTRLNISKRGMDIESILSPICDKEVESSSHIFFTYHIAREIFRKILC</sequence>
<reference evidence="2" key="1">
    <citation type="journal article" date="2019" name="Sci. Rep.">
        <title>Draft genome of Tanacetum cinerariifolium, the natural source of mosquito coil.</title>
        <authorList>
            <person name="Yamashiro T."/>
            <person name="Shiraishi A."/>
            <person name="Satake H."/>
            <person name="Nakayama K."/>
        </authorList>
    </citation>
    <scope>NUCLEOTIDE SEQUENCE</scope>
</reference>
<dbReference type="PANTHER" id="PTHR33116">
    <property type="entry name" value="REVERSE TRANSCRIPTASE ZINC-BINDING DOMAIN-CONTAINING PROTEIN-RELATED-RELATED"/>
    <property type="match status" value="1"/>
</dbReference>
<keyword evidence="2" id="KW-0808">Transferase</keyword>
<protein>
    <submittedName>
        <fullName evidence="2">RNA-directed DNA polymerase, eukaryota, reverse transcriptase zinc-binding domain protein</fullName>
    </submittedName>
</protein>
<organism evidence="2">
    <name type="scientific">Tanacetum cinerariifolium</name>
    <name type="common">Dalmatian daisy</name>
    <name type="synonym">Chrysanthemum cinerariifolium</name>
    <dbReference type="NCBI Taxonomy" id="118510"/>
    <lineage>
        <taxon>Eukaryota</taxon>
        <taxon>Viridiplantae</taxon>
        <taxon>Streptophyta</taxon>
        <taxon>Embryophyta</taxon>
        <taxon>Tracheophyta</taxon>
        <taxon>Spermatophyta</taxon>
        <taxon>Magnoliopsida</taxon>
        <taxon>eudicotyledons</taxon>
        <taxon>Gunneridae</taxon>
        <taxon>Pentapetalae</taxon>
        <taxon>asterids</taxon>
        <taxon>campanulids</taxon>
        <taxon>Asterales</taxon>
        <taxon>Asteraceae</taxon>
        <taxon>Asteroideae</taxon>
        <taxon>Anthemideae</taxon>
        <taxon>Anthemidinae</taxon>
        <taxon>Tanacetum</taxon>
    </lineage>
</organism>
<dbReference type="EMBL" id="BKCJ010007124">
    <property type="protein sequence ID" value="GEU75656.1"/>
    <property type="molecule type" value="Genomic_DNA"/>
</dbReference>
<gene>
    <name evidence="2" type="ORF">Tci_047634</name>
</gene>
<dbReference type="PANTHER" id="PTHR33116:SF77">
    <property type="entry name" value="RNA-DIRECTED DNA POLYMERASE"/>
    <property type="match status" value="1"/>
</dbReference>
<accession>A0A6L2MNT1</accession>
<dbReference type="InterPro" id="IPR026960">
    <property type="entry name" value="RVT-Znf"/>
</dbReference>
<feature type="domain" description="Reverse transcriptase zinc-binding" evidence="1">
    <location>
        <begin position="265"/>
        <end position="340"/>
    </location>
</feature>
<comment type="caution">
    <text evidence="2">The sequence shown here is derived from an EMBL/GenBank/DDBJ whole genome shotgun (WGS) entry which is preliminary data.</text>
</comment>
<dbReference type="Pfam" id="PF13966">
    <property type="entry name" value="zf-RVT"/>
    <property type="match status" value="1"/>
</dbReference>
<evidence type="ECO:0000259" key="1">
    <source>
        <dbReference type="Pfam" id="PF13966"/>
    </source>
</evidence>
<dbReference type="GO" id="GO:0003964">
    <property type="term" value="F:RNA-directed DNA polymerase activity"/>
    <property type="evidence" value="ECO:0007669"/>
    <property type="project" value="UniProtKB-KW"/>
</dbReference>
<proteinExistence type="predicted"/>